<accession>A0A0G0T0R8</accession>
<organism evidence="3 4">
    <name type="scientific">Candidatus Roizmanbacteria bacterium GW2011_GWB1_40_7</name>
    <dbReference type="NCBI Taxonomy" id="1618482"/>
    <lineage>
        <taxon>Bacteria</taxon>
        <taxon>Candidatus Roizmaniibacteriota</taxon>
    </lineage>
</organism>
<evidence type="ECO:0000313" key="3">
    <source>
        <dbReference type="EMBL" id="KKR70638.1"/>
    </source>
</evidence>
<keyword evidence="2" id="KW-0812">Transmembrane</keyword>
<dbReference type="Gene3D" id="3.30.70.60">
    <property type="match status" value="1"/>
</dbReference>
<reference evidence="3 4" key="1">
    <citation type="journal article" date="2015" name="Nature">
        <title>rRNA introns, odd ribosomes, and small enigmatic genomes across a large radiation of phyla.</title>
        <authorList>
            <person name="Brown C.T."/>
            <person name="Hug L.A."/>
            <person name="Thomas B.C."/>
            <person name="Sharon I."/>
            <person name="Castelle C.J."/>
            <person name="Singh A."/>
            <person name="Wilkins M.J."/>
            <person name="Williams K.H."/>
            <person name="Banfield J.F."/>
        </authorList>
    </citation>
    <scope>NUCLEOTIDE SEQUENCE [LARGE SCALE GENOMIC DNA]</scope>
</reference>
<gene>
    <name evidence="3" type="ORF">UU14_C0046G0004</name>
</gene>
<dbReference type="AlphaFoldDB" id="A0A0G0T0R8"/>
<dbReference type="InterPro" id="IPR014717">
    <property type="entry name" value="Transl_elong_EF1B/ribsomal_bS6"/>
</dbReference>
<dbReference type="EMBL" id="LBZM01000046">
    <property type="protein sequence ID" value="KKR70638.1"/>
    <property type="molecule type" value="Genomic_DNA"/>
</dbReference>
<protein>
    <recommendedName>
        <fullName evidence="5">Tfp pilus assembly protein PilO</fullName>
    </recommendedName>
</protein>
<comment type="caution">
    <text evidence="3">The sequence shown here is derived from an EMBL/GenBank/DDBJ whole genome shotgun (WGS) entry which is preliminary data.</text>
</comment>
<dbReference type="GO" id="GO:0043683">
    <property type="term" value="P:type IV pilus assembly"/>
    <property type="evidence" value="ECO:0007669"/>
    <property type="project" value="InterPro"/>
</dbReference>
<dbReference type="GO" id="GO:0043107">
    <property type="term" value="P:type IV pilus-dependent motility"/>
    <property type="evidence" value="ECO:0007669"/>
    <property type="project" value="InterPro"/>
</dbReference>
<feature type="region of interest" description="Disordered" evidence="1">
    <location>
        <begin position="1"/>
        <end position="38"/>
    </location>
</feature>
<keyword evidence="2" id="KW-1133">Transmembrane helix</keyword>
<proteinExistence type="predicted"/>
<sequence>MENLEKQPGTHVVQSVRQSADQNQQSEKQPQKKVKPEQPTVRKRTINWWLVIFGILIVLTLTVIGFVEWQRRQFTDLQSQRESLVTNLPGETSVTQEQIDALSSGLLSEKDVVSFIETVEQASPSFDEFKISFVSDVPEGKKAPLYLPITFTMTGSFADITTFISSLLESQYVIKVDALELTSKDGFESSATLLLTARVYVADDFGK</sequence>
<feature type="compositionally biased region" description="Polar residues" evidence="1">
    <location>
        <begin position="12"/>
        <end position="23"/>
    </location>
</feature>
<evidence type="ECO:0000256" key="2">
    <source>
        <dbReference type="SAM" id="Phobius"/>
    </source>
</evidence>
<dbReference type="Proteomes" id="UP000034664">
    <property type="component" value="Unassembled WGS sequence"/>
</dbReference>
<evidence type="ECO:0000313" key="4">
    <source>
        <dbReference type="Proteomes" id="UP000034664"/>
    </source>
</evidence>
<name>A0A0G0T0R8_9BACT</name>
<feature type="transmembrane region" description="Helical" evidence="2">
    <location>
        <begin position="46"/>
        <end position="67"/>
    </location>
</feature>
<dbReference type="InterPro" id="IPR007445">
    <property type="entry name" value="PilO"/>
</dbReference>
<keyword evidence="2" id="KW-0472">Membrane</keyword>
<evidence type="ECO:0008006" key="5">
    <source>
        <dbReference type="Google" id="ProtNLM"/>
    </source>
</evidence>
<dbReference type="Pfam" id="PF04350">
    <property type="entry name" value="PilO"/>
    <property type="match status" value="1"/>
</dbReference>
<evidence type="ECO:0000256" key="1">
    <source>
        <dbReference type="SAM" id="MobiDB-lite"/>
    </source>
</evidence>